<dbReference type="EMBL" id="KN716429">
    <property type="protein sequence ID" value="KJH45071.1"/>
    <property type="molecule type" value="Genomic_DNA"/>
</dbReference>
<reference evidence="3" key="2">
    <citation type="journal article" date="2016" name="Sci. Rep.">
        <title>Dictyocaulus viviparus genome, variome and transcriptome elucidate lungworm biology and support future intervention.</title>
        <authorList>
            <person name="McNulty S.N."/>
            <person name="Strube C."/>
            <person name="Rosa B.A."/>
            <person name="Martin J.C."/>
            <person name="Tyagi R."/>
            <person name="Choi Y.J."/>
            <person name="Wang Q."/>
            <person name="Hallsworth Pepin K."/>
            <person name="Zhang X."/>
            <person name="Ozersky P."/>
            <person name="Wilson R.K."/>
            <person name="Sternberg P.W."/>
            <person name="Gasser R.B."/>
            <person name="Mitreva M."/>
        </authorList>
    </citation>
    <scope>NUCLEOTIDE SEQUENCE [LARGE SCALE GENOMIC DNA]</scope>
    <source>
        <strain evidence="3">HannoverDv2000</strain>
    </source>
</reference>
<dbReference type="STRING" id="29172.A0A0D8XRQ6"/>
<evidence type="ECO:0000313" key="3">
    <source>
        <dbReference type="Proteomes" id="UP000053766"/>
    </source>
</evidence>
<protein>
    <submittedName>
        <fullName evidence="2">Uncharacterized protein</fullName>
    </submittedName>
</protein>
<dbReference type="Proteomes" id="UP000053766">
    <property type="component" value="Unassembled WGS sequence"/>
</dbReference>
<organism evidence="2 3">
    <name type="scientific">Dictyocaulus viviparus</name>
    <name type="common">Bovine lungworm</name>
    <dbReference type="NCBI Taxonomy" id="29172"/>
    <lineage>
        <taxon>Eukaryota</taxon>
        <taxon>Metazoa</taxon>
        <taxon>Ecdysozoa</taxon>
        <taxon>Nematoda</taxon>
        <taxon>Chromadorea</taxon>
        <taxon>Rhabditida</taxon>
        <taxon>Rhabditina</taxon>
        <taxon>Rhabditomorpha</taxon>
        <taxon>Strongyloidea</taxon>
        <taxon>Metastrongylidae</taxon>
        <taxon>Dictyocaulus</taxon>
    </lineage>
</organism>
<gene>
    <name evidence="2" type="ORF">DICVIV_08888</name>
</gene>
<feature type="chain" id="PRO_5002335905" evidence="1">
    <location>
        <begin position="17"/>
        <end position="363"/>
    </location>
</feature>
<evidence type="ECO:0000313" key="2">
    <source>
        <dbReference type="EMBL" id="KJH45071.1"/>
    </source>
</evidence>
<sequence>MGKLVCMFGVVCFVTSDWLNDLNLPSKLLEYVIRYDPLLKEKCERMGCPFDRKTLSNGRCWGYEKNCSFQNTYSAEIGFPSCKFSNKRRKFFDDADFGYVTTRSHMHEICLSSDKMTCGTAMGSISSFTSKVGMRRIPNGTSSIQDFFKLSSHVHYRYRDDIIQPGEVGGNCAEFNGGLIATNMNERGYLRSWADELKHFVSVPTFSVNYNHCDIIFERPTVVMKLDASIDVVWWDTFSGGFVDAFFGETWKVFTDSKPVELTALAGRRVCFKNVLFPLLARQRFGLYYNMPLEEGCHGSGLIHAFSQYVLYRLRIIQHGPLLDGVRVTILSRSTQYRRILNLEEVTFLSTSLFEDTFIIYSF</sequence>
<proteinExistence type="predicted"/>
<reference evidence="2 3" key="1">
    <citation type="submission" date="2013-11" db="EMBL/GenBank/DDBJ databases">
        <title>Draft genome of the bovine lungworm Dictyocaulus viviparus.</title>
        <authorList>
            <person name="Mitreva M."/>
        </authorList>
    </citation>
    <scope>NUCLEOTIDE SEQUENCE [LARGE SCALE GENOMIC DNA]</scope>
    <source>
        <strain evidence="2 3">HannoverDv2000</strain>
    </source>
</reference>
<accession>A0A0D8XRQ6</accession>
<keyword evidence="1" id="KW-0732">Signal</keyword>
<keyword evidence="3" id="KW-1185">Reference proteome</keyword>
<feature type="signal peptide" evidence="1">
    <location>
        <begin position="1"/>
        <end position="16"/>
    </location>
</feature>
<dbReference type="AlphaFoldDB" id="A0A0D8XRQ6"/>
<name>A0A0D8XRQ6_DICVI</name>
<dbReference type="OrthoDB" id="529273at2759"/>
<evidence type="ECO:0000256" key="1">
    <source>
        <dbReference type="SAM" id="SignalP"/>
    </source>
</evidence>